<evidence type="ECO:0000313" key="4">
    <source>
        <dbReference type="Proteomes" id="UP000262621"/>
    </source>
</evidence>
<keyword evidence="2" id="KW-0472">Membrane</keyword>
<evidence type="ECO:0000256" key="2">
    <source>
        <dbReference type="SAM" id="Phobius"/>
    </source>
</evidence>
<dbReference type="Proteomes" id="UP000262621">
    <property type="component" value="Unassembled WGS sequence"/>
</dbReference>
<accession>A0A372G318</accession>
<feature type="transmembrane region" description="Helical" evidence="2">
    <location>
        <begin position="142"/>
        <end position="166"/>
    </location>
</feature>
<feature type="compositionally biased region" description="Basic and acidic residues" evidence="1">
    <location>
        <begin position="18"/>
        <end position="32"/>
    </location>
</feature>
<feature type="region of interest" description="Disordered" evidence="1">
    <location>
        <begin position="321"/>
        <end position="344"/>
    </location>
</feature>
<dbReference type="EMBL" id="QVFU01000004">
    <property type="protein sequence ID" value="RFS47284.1"/>
    <property type="molecule type" value="Genomic_DNA"/>
</dbReference>
<feature type="compositionally biased region" description="Basic residues" evidence="1">
    <location>
        <begin position="61"/>
        <end position="73"/>
    </location>
</feature>
<gene>
    <name evidence="3" type="ORF">D0Q02_06920</name>
</gene>
<feature type="region of interest" description="Disordered" evidence="1">
    <location>
        <begin position="1"/>
        <end position="133"/>
    </location>
</feature>
<dbReference type="OrthoDB" id="3405429at2"/>
<name>A0A372G318_9ACTN</name>
<dbReference type="RefSeq" id="WP_117227137.1">
    <property type="nucleotide sequence ID" value="NZ_CP061725.1"/>
</dbReference>
<keyword evidence="4" id="KW-1185">Reference proteome</keyword>
<keyword evidence="2" id="KW-0812">Transmembrane</keyword>
<reference evidence="3 4" key="1">
    <citation type="submission" date="2018-08" db="EMBL/GenBank/DDBJ databases">
        <title>Verrucosispora craniellae sp. nov., isolated from a marine sponge in the South China Sea.</title>
        <authorList>
            <person name="Li L."/>
            <person name="Lin H.W."/>
        </authorList>
    </citation>
    <scope>NUCLEOTIDE SEQUENCE [LARGE SCALE GENOMIC DNA]</scope>
    <source>
        <strain evidence="3 4">LHW63014</strain>
    </source>
</reference>
<sequence length="587" mass="61919">MKDTSRPASDDTCPGHTGDPDDTRAPDTRAPADTRTPSDAPIPADTRTSPDRPADASAGRGSRHRAGTRRHRAGLTPPAILGLSGPDPGAGPHRPRPGVRRAAVMRGMHDPAAGHPGEDDDLAGADHEAAQSRRAAARRRRVVLAALALTAAASAVTLIATLVNWAPAAPPARELTAAERDRLAAMRVVNYRDVRSGLHLTVSGAAGRTDLLGWVDWARRLVYLDVSGPGAGTLRGLAQATPAVTVVRPDPDAMSTPAMPPLVPPGGDWRLPTDRSLDPLLGLIFDLARDRTEPADELSGRWLRRAEVDGETVDVLEASLRGTATPGGPTPAGPPTAEPRTAPGDTARYWLDAAGRLHRVETTLPGVGPVHLRLHRADRPTLRPVDALGGRPGLPRALTAAERHRWQRLPARLRAAGGATVTLVGPVGTGLDLRGAGWVSWTSGTAYLGVTALDAADLRTLVRQDRKAVARIETRPVGDPEAPPPLPPPATGWRTGPHRTSALDPLVSAALRAARGSGPQGSTRRVRGDSHTGVTVDVVEVETAQGPTRYWIDRTGTLRRLEAPTPAGTWAQLDLTTGRVPRLTPRT</sequence>
<keyword evidence="2" id="KW-1133">Transmembrane helix</keyword>
<protein>
    <submittedName>
        <fullName evidence="3">Uncharacterized protein</fullName>
    </submittedName>
</protein>
<dbReference type="AlphaFoldDB" id="A0A372G318"/>
<organism evidence="3 4">
    <name type="scientific">Micromonospora craniellae</name>
    <dbReference type="NCBI Taxonomy" id="2294034"/>
    <lineage>
        <taxon>Bacteria</taxon>
        <taxon>Bacillati</taxon>
        <taxon>Actinomycetota</taxon>
        <taxon>Actinomycetes</taxon>
        <taxon>Micromonosporales</taxon>
        <taxon>Micromonosporaceae</taxon>
        <taxon>Micromonospora</taxon>
    </lineage>
</organism>
<evidence type="ECO:0000256" key="1">
    <source>
        <dbReference type="SAM" id="MobiDB-lite"/>
    </source>
</evidence>
<comment type="caution">
    <text evidence="3">The sequence shown here is derived from an EMBL/GenBank/DDBJ whole genome shotgun (WGS) entry which is preliminary data.</text>
</comment>
<evidence type="ECO:0000313" key="3">
    <source>
        <dbReference type="EMBL" id="RFS47284.1"/>
    </source>
</evidence>
<feature type="compositionally biased region" description="Pro residues" evidence="1">
    <location>
        <begin position="328"/>
        <end position="337"/>
    </location>
</feature>
<proteinExistence type="predicted"/>